<dbReference type="CDD" id="cd00637">
    <property type="entry name" value="7tm_classA_rhodopsin-like"/>
    <property type="match status" value="1"/>
</dbReference>
<keyword evidence="7" id="KW-0675">Receptor</keyword>
<keyword evidence="5" id="KW-0297">G-protein coupled receptor</keyword>
<dbReference type="SUPFAM" id="SSF81321">
    <property type="entry name" value="Family A G protein-coupled receptor-like"/>
    <property type="match status" value="1"/>
</dbReference>
<dbReference type="InterPro" id="IPR017452">
    <property type="entry name" value="GPCR_Rhodpsn_7TM"/>
</dbReference>
<evidence type="ECO:0000256" key="6">
    <source>
        <dbReference type="ARBA" id="ARBA00023136"/>
    </source>
</evidence>
<evidence type="ECO:0000313" key="14">
    <source>
        <dbReference type="Proteomes" id="UP001159427"/>
    </source>
</evidence>
<keyword evidence="2" id="KW-1003">Cell membrane</keyword>
<evidence type="ECO:0000256" key="10">
    <source>
        <dbReference type="SAM" id="MobiDB-lite"/>
    </source>
</evidence>
<feature type="compositionally biased region" description="Polar residues" evidence="10">
    <location>
        <begin position="369"/>
        <end position="381"/>
    </location>
</feature>
<keyword evidence="6 11" id="KW-0472">Membrane</keyword>
<feature type="compositionally biased region" description="Basic and acidic residues" evidence="10">
    <location>
        <begin position="411"/>
        <end position="426"/>
    </location>
</feature>
<evidence type="ECO:0000259" key="12">
    <source>
        <dbReference type="PROSITE" id="PS50262"/>
    </source>
</evidence>
<keyword evidence="9" id="KW-0807">Transducer</keyword>
<sequence>MQDYSSTTISMLILLPLVAVFAVLGNGFVLCIIARFKKFRIFPNILIANLALIDLLSALINVPMYLLWGVLDVKWFTGKVLAIISLFMTCLCLHLNFVSMLVLLVNVFLAIALDLKCFTWKTNKKAMKIALVEWMVCYIATVLLPWFDSSIDLQEASVYRYRRTILIKSRYGLIAILSGFTFATVAIGVLIYFSIQRKKRQRKRFNLPRLQAEARLQLDVQAAKSVLITVLAFLVCYIPPLFIAILGPPETDATNMAYPRQIVFLFTFLSGGINPVILCFRAKRFRRALKQLLQDPFGKTTFQETEKEHRVKQIGAYTNECEAEKGKVRHDLVACSFKTYTDEMSLGVQSYKKKKKSEYADMGRRTGSRRNQTTPFLSQDSPPQINSLVAWVDHYPADTAGKSSEEGSSTSREDYTQHEITVEVHQ</sequence>
<feature type="transmembrane region" description="Helical" evidence="11">
    <location>
        <begin position="46"/>
        <end position="68"/>
    </location>
</feature>
<evidence type="ECO:0000256" key="3">
    <source>
        <dbReference type="ARBA" id="ARBA00022692"/>
    </source>
</evidence>
<evidence type="ECO:0000256" key="8">
    <source>
        <dbReference type="ARBA" id="ARBA00023180"/>
    </source>
</evidence>
<comment type="caution">
    <text evidence="13">The sequence shown here is derived from an EMBL/GenBank/DDBJ whole genome shotgun (WGS) entry which is preliminary data.</text>
</comment>
<evidence type="ECO:0000256" key="9">
    <source>
        <dbReference type="ARBA" id="ARBA00023224"/>
    </source>
</evidence>
<feature type="region of interest" description="Disordered" evidence="10">
    <location>
        <begin position="396"/>
        <end position="426"/>
    </location>
</feature>
<evidence type="ECO:0000256" key="11">
    <source>
        <dbReference type="SAM" id="Phobius"/>
    </source>
</evidence>
<evidence type="ECO:0000313" key="13">
    <source>
        <dbReference type="EMBL" id="CAH3177194.1"/>
    </source>
</evidence>
<keyword evidence="3 11" id="KW-0812">Transmembrane</keyword>
<name>A0ABN8RF04_9CNID</name>
<dbReference type="Gene3D" id="1.20.1070.10">
    <property type="entry name" value="Rhodopsin 7-helix transmembrane proteins"/>
    <property type="match status" value="1"/>
</dbReference>
<evidence type="ECO:0000256" key="1">
    <source>
        <dbReference type="ARBA" id="ARBA00004651"/>
    </source>
</evidence>
<feature type="transmembrane region" description="Helical" evidence="11">
    <location>
        <begin position="258"/>
        <end position="280"/>
    </location>
</feature>
<protein>
    <recommendedName>
        <fullName evidence="12">G-protein coupled receptors family 1 profile domain-containing protein</fullName>
    </recommendedName>
</protein>
<reference evidence="13 14" key="1">
    <citation type="submission" date="2022-05" db="EMBL/GenBank/DDBJ databases">
        <authorList>
            <consortium name="Genoscope - CEA"/>
            <person name="William W."/>
        </authorList>
    </citation>
    <scope>NUCLEOTIDE SEQUENCE [LARGE SCALE GENOMIC DNA]</scope>
</reference>
<feature type="transmembrane region" description="Helical" evidence="11">
    <location>
        <begin position="80"/>
        <end position="109"/>
    </location>
</feature>
<dbReference type="PRINTS" id="PR00237">
    <property type="entry name" value="GPCRRHODOPSN"/>
</dbReference>
<dbReference type="PANTHER" id="PTHR24246">
    <property type="entry name" value="OLFACTORY RECEPTOR AND ADENOSINE RECEPTOR"/>
    <property type="match status" value="1"/>
</dbReference>
<accession>A0ABN8RF04</accession>
<dbReference type="EMBL" id="CALNXI010001794">
    <property type="protein sequence ID" value="CAH3177194.1"/>
    <property type="molecule type" value="Genomic_DNA"/>
</dbReference>
<feature type="domain" description="G-protein coupled receptors family 1 profile" evidence="12">
    <location>
        <begin position="25"/>
        <end position="278"/>
    </location>
</feature>
<keyword evidence="14" id="KW-1185">Reference proteome</keyword>
<evidence type="ECO:0000256" key="2">
    <source>
        <dbReference type="ARBA" id="ARBA00022475"/>
    </source>
</evidence>
<comment type="subcellular location">
    <subcellularLocation>
        <location evidence="1">Cell membrane</location>
        <topology evidence="1">Multi-pass membrane protein</topology>
    </subcellularLocation>
</comment>
<feature type="region of interest" description="Disordered" evidence="10">
    <location>
        <begin position="357"/>
        <end position="381"/>
    </location>
</feature>
<evidence type="ECO:0000256" key="4">
    <source>
        <dbReference type="ARBA" id="ARBA00022989"/>
    </source>
</evidence>
<evidence type="ECO:0000256" key="5">
    <source>
        <dbReference type="ARBA" id="ARBA00023040"/>
    </source>
</evidence>
<dbReference type="Pfam" id="PF00001">
    <property type="entry name" value="7tm_1"/>
    <property type="match status" value="1"/>
</dbReference>
<dbReference type="PROSITE" id="PS50262">
    <property type="entry name" value="G_PROTEIN_RECEP_F1_2"/>
    <property type="match status" value="1"/>
</dbReference>
<feature type="non-terminal residue" evidence="13">
    <location>
        <position position="426"/>
    </location>
</feature>
<feature type="transmembrane region" description="Helical" evidence="11">
    <location>
        <begin position="12"/>
        <end position="34"/>
    </location>
</feature>
<dbReference type="PANTHER" id="PTHR24246:SF27">
    <property type="entry name" value="ADENOSINE RECEPTOR, ISOFORM A"/>
    <property type="match status" value="1"/>
</dbReference>
<keyword evidence="4 11" id="KW-1133">Transmembrane helix</keyword>
<dbReference type="Proteomes" id="UP001159427">
    <property type="component" value="Unassembled WGS sequence"/>
</dbReference>
<gene>
    <name evidence="13" type="ORF">PEVE_00011036</name>
</gene>
<feature type="transmembrane region" description="Helical" evidence="11">
    <location>
        <begin position="225"/>
        <end position="246"/>
    </location>
</feature>
<evidence type="ECO:0000256" key="7">
    <source>
        <dbReference type="ARBA" id="ARBA00023170"/>
    </source>
</evidence>
<organism evidence="13 14">
    <name type="scientific">Porites evermanni</name>
    <dbReference type="NCBI Taxonomy" id="104178"/>
    <lineage>
        <taxon>Eukaryota</taxon>
        <taxon>Metazoa</taxon>
        <taxon>Cnidaria</taxon>
        <taxon>Anthozoa</taxon>
        <taxon>Hexacorallia</taxon>
        <taxon>Scleractinia</taxon>
        <taxon>Fungiina</taxon>
        <taxon>Poritidae</taxon>
        <taxon>Porites</taxon>
    </lineage>
</organism>
<dbReference type="InterPro" id="IPR000276">
    <property type="entry name" value="GPCR_Rhodpsn"/>
</dbReference>
<keyword evidence="8" id="KW-0325">Glycoprotein</keyword>
<proteinExistence type="predicted"/>
<feature type="transmembrane region" description="Helical" evidence="11">
    <location>
        <begin position="129"/>
        <end position="147"/>
    </location>
</feature>
<feature type="transmembrane region" description="Helical" evidence="11">
    <location>
        <begin position="171"/>
        <end position="195"/>
    </location>
</feature>